<protein>
    <submittedName>
        <fullName evidence="2">Uncharacterized protein</fullName>
    </submittedName>
</protein>
<name>X1FVW1_9ZZZZ</name>
<keyword evidence="1" id="KW-0812">Transmembrane</keyword>
<organism evidence="2">
    <name type="scientific">marine sediment metagenome</name>
    <dbReference type="NCBI Taxonomy" id="412755"/>
    <lineage>
        <taxon>unclassified sequences</taxon>
        <taxon>metagenomes</taxon>
        <taxon>ecological metagenomes</taxon>
    </lineage>
</organism>
<keyword evidence="1" id="KW-0472">Membrane</keyword>
<accession>X1FVW1</accession>
<dbReference type="EMBL" id="BARU01008092">
    <property type="protein sequence ID" value="GAH36685.1"/>
    <property type="molecule type" value="Genomic_DNA"/>
</dbReference>
<gene>
    <name evidence="2" type="ORF">S03H2_15899</name>
</gene>
<sequence length="46" mass="5209">MIVVVLEIIAGAVLPILAAVAFVCLIDYAFRARDRKVIQRQRRGRK</sequence>
<feature type="transmembrane region" description="Helical" evidence="1">
    <location>
        <begin position="6"/>
        <end position="30"/>
    </location>
</feature>
<keyword evidence="1" id="KW-1133">Transmembrane helix</keyword>
<evidence type="ECO:0000313" key="2">
    <source>
        <dbReference type="EMBL" id="GAH36685.1"/>
    </source>
</evidence>
<evidence type="ECO:0000256" key="1">
    <source>
        <dbReference type="SAM" id="Phobius"/>
    </source>
</evidence>
<comment type="caution">
    <text evidence="2">The sequence shown here is derived from an EMBL/GenBank/DDBJ whole genome shotgun (WGS) entry which is preliminary data.</text>
</comment>
<proteinExistence type="predicted"/>
<reference evidence="2" key="1">
    <citation type="journal article" date="2014" name="Front. Microbiol.">
        <title>High frequency of phylogenetically diverse reductive dehalogenase-homologous genes in deep subseafloor sedimentary metagenomes.</title>
        <authorList>
            <person name="Kawai M."/>
            <person name="Futagami T."/>
            <person name="Toyoda A."/>
            <person name="Takaki Y."/>
            <person name="Nishi S."/>
            <person name="Hori S."/>
            <person name="Arai W."/>
            <person name="Tsubouchi T."/>
            <person name="Morono Y."/>
            <person name="Uchiyama I."/>
            <person name="Ito T."/>
            <person name="Fujiyama A."/>
            <person name="Inagaki F."/>
            <person name="Takami H."/>
        </authorList>
    </citation>
    <scope>NUCLEOTIDE SEQUENCE</scope>
    <source>
        <strain evidence="2">Expedition CK06-06</strain>
    </source>
</reference>
<dbReference type="AlphaFoldDB" id="X1FVW1"/>